<dbReference type="OMA" id="NRICCYL"/>
<protein>
    <submittedName>
        <fullName evidence="1">Maker124</fullName>
    </submittedName>
</protein>
<proteinExistence type="predicted"/>
<dbReference type="Pfam" id="PF06477">
    <property type="entry name" value="DUF1091"/>
    <property type="match status" value="1"/>
</dbReference>
<accession>A0A0M4EX59</accession>
<dbReference type="PANTHER" id="PTHR20898:SF0">
    <property type="entry name" value="DAEDALUS ON 3-RELATED"/>
    <property type="match status" value="1"/>
</dbReference>
<name>A0A0M4EX59_DROBS</name>
<evidence type="ECO:0000313" key="2">
    <source>
        <dbReference type="Proteomes" id="UP000494163"/>
    </source>
</evidence>
<dbReference type="Proteomes" id="UP000494163">
    <property type="component" value="Chromosome 2R"/>
</dbReference>
<evidence type="ECO:0000313" key="1">
    <source>
        <dbReference type="EMBL" id="ALC42532.1"/>
    </source>
</evidence>
<keyword evidence="2" id="KW-1185">Reference proteome</keyword>
<reference evidence="1 2" key="1">
    <citation type="submission" date="2015-08" db="EMBL/GenBank/DDBJ databases">
        <title>Ancestral chromatin configuration constrains chromatin evolution on differentiating sex chromosomes in Drosophila.</title>
        <authorList>
            <person name="Zhou Q."/>
            <person name="Bachtrog D."/>
        </authorList>
    </citation>
    <scope>NUCLEOTIDE SEQUENCE [LARGE SCALE GENOMIC DNA]</scope>
    <source>
        <tissue evidence="1">Whole larvae</tissue>
    </source>
</reference>
<dbReference type="PANTHER" id="PTHR20898">
    <property type="entry name" value="DAEDALUS ON 3-RELATED-RELATED"/>
    <property type="match status" value="1"/>
</dbReference>
<organism evidence="1 2">
    <name type="scientific">Drosophila busckii</name>
    <name type="common">Fruit fly</name>
    <dbReference type="NCBI Taxonomy" id="30019"/>
    <lineage>
        <taxon>Eukaryota</taxon>
        <taxon>Metazoa</taxon>
        <taxon>Ecdysozoa</taxon>
        <taxon>Arthropoda</taxon>
        <taxon>Hexapoda</taxon>
        <taxon>Insecta</taxon>
        <taxon>Pterygota</taxon>
        <taxon>Neoptera</taxon>
        <taxon>Endopterygota</taxon>
        <taxon>Diptera</taxon>
        <taxon>Brachycera</taxon>
        <taxon>Muscomorpha</taxon>
        <taxon>Ephydroidea</taxon>
        <taxon>Drosophilidae</taxon>
        <taxon>Drosophila</taxon>
    </lineage>
</organism>
<dbReference type="AlphaFoldDB" id="A0A0M4EX59"/>
<dbReference type="InterPro" id="IPR010512">
    <property type="entry name" value="DUF1091"/>
</dbReference>
<dbReference type="EMBL" id="CP012524">
    <property type="protein sequence ID" value="ALC42532.1"/>
    <property type="molecule type" value="Genomic_DNA"/>
</dbReference>
<dbReference type="OrthoDB" id="7825185at2759"/>
<sequence length="204" mass="23442">MTKLYLGLSCYIDMAKFTALCCCLMLCLGYLEAARMSRYVVQWRQFDCFNHWGIVKNVSCRVDSTNEQWLSADFELSSTVEAVRLKYKLVVPRMLATKTDMVLFESELDGCKLLRDGVAQNRLVGIVLKNMLKDSNLARRCPVAPGQLYFHNVSCLDGFPAFLPETEFTAYLNFYAANGNDNVQTILRGNIMEYHRARLKQHFF</sequence>
<gene>
    <name evidence="1" type="ORF">Dbus_chr2Rg2111</name>
</gene>